<proteinExistence type="predicted"/>
<dbReference type="GO" id="GO:0045910">
    <property type="term" value="P:negative regulation of DNA recombination"/>
    <property type="evidence" value="ECO:0007669"/>
    <property type="project" value="InterPro"/>
</dbReference>
<gene>
    <name evidence="6" type="ORF">H9Y05_11560</name>
</gene>
<comment type="caution">
    <text evidence="6">The sequence shown here is derived from an EMBL/GenBank/DDBJ whole genome shotgun (WGS) entry which is preliminary data.</text>
</comment>
<feature type="domain" description="DNA mismatch repair proteins mutS family" evidence="5">
    <location>
        <begin position="336"/>
        <end position="521"/>
    </location>
</feature>
<dbReference type="AlphaFoldDB" id="A0A8J6TTH0"/>
<dbReference type="SUPFAM" id="SSF52540">
    <property type="entry name" value="P-loop containing nucleoside triphosphate hydrolases"/>
    <property type="match status" value="1"/>
</dbReference>
<name>A0A8J6TTH0_9FLAO</name>
<dbReference type="RefSeq" id="WP_163491890.1">
    <property type="nucleotide sequence ID" value="NZ_JACVEL010000008.1"/>
</dbReference>
<dbReference type="PIRSF" id="PIRSF005814">
    <property type="entry name" value="MutS_YshD"/>
    <property type="match status" value="1"/>
</dbReference>
<feature type="coiled-coil region" evidence="4">
    <location>
        <begin position="513"/>
        <end position="561"/>
    </location>
</feature>
<dbReference type="Gene3D" id="3.40.50.300">
    <property type="entry name" value="P-loop containing nucleotide triphosphate hydrolases"/>
    <property type="match status" value="1"/>
</dbReference>
<dbReference type="GO" id="GO:0030983">
    <property type="term" value="F:mismatched DNA binding"/>
    <property type="evidence" value="ECO:0007669"/>
    <property type="project" value="InterPro"/>
</dbReference>
<dbReference type="GO" id="GO:0005524">
    <property type="term" value="F:ATP binding"/>
    <property type="evidence" value="ECO:0007669"/>
    <property type="project" value="UniProtKB-KW"/>
</dbReference>
<keyword evidence="3" id="KW-0238">DNA-binding</keyword>
<dbReference type="GO" id="GO:0004519">
    <property type="term" value="F:endonuclease activity"/>
    <property type="evidence" value="ECO:0007669"/>
    <property type="project" value="InterPro"/>
</dbReference>
<evidence type="ECO:0000259" key="5">
    <source>
        <dbReference type="SMART" id="SM00534"/>
    </source>
</evidence>
<dbReference type="SMART" id="SM00534">
    <property type="entry name" value="MUTSac"/>
    <property type="match status" value="1"/>
</dbReference>
<accession>A0A8J6TTH0</accession>
<dbReference type="PANTHER" id="PTHR48466">
    <property type="entry name" value="OS10G0509000 PROTEIN-RELATED"/>
    <property type="match status" value="1"/>
</dbReference>
<dbReference type="InterPro" id="IPR027417">
    <property type="entry name" value="P-loop_NTPase"/>
</dbReference>
<dbReference type="Pfam" id="PF00488">
    <property type="entry name" value="MutS_V"/>
    <property type="match status" value="1"/>
</dbReference>
<evidence type="ECO:0000256" key="4">
    <source>
        <dbReference type="SAM" id="Coils"/>
    </source>
</evidence>
<keyword evidence="7" id="KW-1185">Reference proteome</keyword>
<dbReference type="Proteomes" id="UP000652681">
    <property type="component" value="Unassembled WGS sequence"/>
</dbReference>
<evidence type="ECO:0000313" key="6">
    <source>
        <dbReference type="EMBL" id="MBC9813102.1"/>
    </source>
</evidence>
<feature type="coiled-coil region" evidence="4">
    <location>
        <begin position="149"/>
        <end position="176"/>
    </location>
</feature>
<dbReference type="InterPro" id="IPR000432">
    <property type="entry name" value="DNA_mismatch_repair_MutS_C"/>
</dbReference>
<keyword evidence="4" id="KW-0175">Coiled coil</keyword>
<sequence length="710" mass="81984">MFSPFDAQTLIDLEFPAIKSWLEKYAIGPTAIGRIQQLEPSNDFQLVEQELLKSNELLAVRKAGETFPQLDFEELTEELKLLPIKNSVLSQEGFYRLSKASDLCNQLVYFFDKREKDYPLLYSLFSDIEYTKEVIEKIDHVFDKTWKVKDNASSLLSEIRNEIKVLRNQINRNFDREMKKLIRENVLGDTRETFYNDRRVLTVLASHKRMVSGNVVGSSKTGSLVYIEPQINVELNNELELQIDEERKEIYRILKLLTAEIAVFLPLITAYQSVLTELDFINAKTRLALELDGHLPGIVRQMNVELIDAYHPILWKSNKLLGKPTFPQRIQLHQKSRMLVISGPNAGGKSITLKTVGLLQVMLQSGLLIPVHPNSKICFFQQVLSDIGDNQSIENELSTYSYRLKRMKHFLKVTNRRTLLLLDEFGTGSDPDLGGALAEVFFEELYKTECFSVITTHYANIKLKADQLPHAVNGCMLFDTETLEPLYRFNLGQPGSSFTFEVAQINGIPQRIINEAKLRLDDRKVKMDHLLNELQKEKNYFERLNNEHREAQEAADEARTYFLEKKKHLEKRLLAQQELTDKNNKWLILGKKMQSFIDRYNSNSKKKDVNKPLLDDVRTFIAMERGKTEESKRKEKLKAAINPVAKPAKKKKSTPEKDEFQQQKIVVGSTVKLIATKQSGTVEEVVGNQITVEFGFLRMKVEREKLMWIR</sequence>
<evidence type="ECO:0000313" key="7">
    <source>
        <dbReference type="Proteomes" id="UP000652681"/>
    </source>
</evidence>
<dbReference type="GO" id="GO:0006298">
    <property type="term" value="P:mismatch repair"/>
    <property type="evidence" value="ECO:0007669"/>
    <property type="project" value="InterPro"/>
</dbReference>
<dbReference type="NCBIfam" id="TIGR01069">
    <property type="entry name" value="mutS2"/>
    <property type="match status" value="1"/>
</dbReference>
<protein>
    <submittedName>
        <fullName evidence="6">DNA mismatch repair protein MutS</fullName>
    </submittedName>
</protein>
<dbReference type="InterPro" id="IPR036187">
    <property type="entry name" value="DNA_mismatch_repair_MutS_sf"/>
</dbReference>
<dbReference type="EMBL" id="JACVEL010000008">
    <property type="protein sequence ID" value="MBC9813102.1"/>
    <property type="molecule type" value="Genomic_DNA"/>
</dbReference>
<dbReference type="SUPFAM" id="SSF48334">
    <property type="entry name" value="DNA repair protein MutS, domain III"/>
    <property type="match status" value="1"/>
</dbReference>
<dbReference type="GO" id="GO:0016887">
    <property type="term" value="F:ATP hydrolysis activity"/>
    <property type="evidence" value="ECO:0007669"/>
    <property type="project" value="InterPro"/>
</dbReference>
<keyword evidence="1" id="KW-0547">Nucleotide-binding</keyword>
<evidence type="ECO:0000256" key="1">
    <source>
        <dbReference type="ARBA" id="ARBA00022741"/>
    </source>
</evidence>
<evidence type="ECO:0000256" key="2">
    <source>
        <dbReference type="ARBA" id="ARBA00022840"/>
    </source>
</evidence>
<dbReference type="PANTHER" id="PTHR48466:SF2">
    <property type="entry name" value="OS10G0509000 PROTEIN"/>
    <property type="match status" value="1"/>
</dbReference>
<dbReference type="InterPro" id="IPR005747">
    <property type="entry name" value="MutS2"/>
</dbReference>
<dbReference type="InterPro" id="IPR045076">
    <property type="entry name" value="MutS"/>
</dbReference>
<organism evidence="6 7">
    <name type="scientific">Taishania pollutisoli</name>
    <dbReference type="NCBI Taxonomy" id="2766479"/>
    <lineage>
        <taxon>Bacteria</taxon>
        <taxon>Pseudomonadati</taxon>
        <taxon>Bacteroidota</taxon>
        <taxon>Flavobacteriia</taxon>
        <taxon>Flavobacteriales</taxon>
        <taxon>Crocinitomicaceae</taxon>
        <taxon>Taishania</taxon>
    </lineage>
</organism>
<dbReference type="GO" id="GO:0140664">
    <property type="term" value="F:ATP-dependent DNA damage sensor activity"/>
    <property type="evidence" value="ECO:0007669"/>
    <property type="project" value="InterPro"/>
</dbReference>
<keyword evidence="2" id="KW-0067">ATP-binding</keyword>
<reference evidence="6" key="1">
    <citation type="submission" date="2020-09" db="EMBL/GenBank/DDBJ databases">
        <title>Taishania pollutisoli gen. nov., sp. nov., Isolated from Tetrabromobisphenol A-Contaminated Soil.</title>
        <authorList>
            <person name="Chen Q."/>
        </authorList>
    </citation>
    <scope>NUCLEOTIDE SEQUENCE</scope>
    <source>
        <strain evidence="6">CZZ-1</strain>
    </source>
</reference>
<evidence type="ECO:0000256" key="3">
    <source>
        <dbReference type="ARBA" id="ARBA00023125"/>
    </source>
</evidence>